<evidence type="ECO:0000256" key="5">
    <source>
        <dbReference type="SAM" id="Coils"/>
    </source>
</evidence>
<dbReference type="Proteomes" id="UP000239366">
    <property type="component" value="Unassembled WGS sequence"/>
</dbReference>
<dbReference type="NCBIfam" id="TIGR00044">
    <property type="entry name" value="YggS family pyridoxal phosphate-dependent enzyme"/>
    <property type="match status" value="1"/>
</dbReference>
<evidence type="ECO:0000313" key="7">
    <source>
        <dbReference type="EMBL" id="PQJ14877.1"/>
    </source>
</evidence>
<dbReference type="HAMAP" id="MF_02087">
    <property type="entry name" value="PLP_homeostasis"/>
    <property type="match status" value="1"/>
</dbReference>
<evidence type="ECO:0000256" key="4">
    <source>
        <dbReference type="RuleBase" id="RU004514"/>
    </source>
</evidence>
<evidence type="ECO:0000259" key="6">
    <source>
        <dbReference type="Pfam" id="PF01168"/>
    </source>
</evidence>
<dbReference type="FunFam" id="3.20.20.10:FF:000018">
    <property type="entry name" value="Pyridoxal phosphate homeostasis protein"/>
    <property type="match status" value="1"/>
</dbReference>
<comment type="function">
    <text evidence="2">Pyridoxal 5'-phosphate (PLP)-binding protein, which is involved in PLP homeostasis.</text>
</comment>
<dbReference type="EMBL" id="MQVX01000001">
    <property type="protein sequence ID" value="PQJ14877.1"/>
    <property type="molecule type" value="Genomic_DNA"/>
</dbReference>
<dbReference type="PANTHER" id="PTHR10146:SF14">
    <property type="entry name" value="PYRIDOXAL PHOSPHATE HOMEOSTASIS PROTEIN"/>
    <property type="match status" value="1"/>
</dbReference>
<comment type="caution">
    <text evidence="7">The sequence shown here is derived from an EMBL/GenBank/DDBJ whole genome shotgun (WGS) entry which is preliminary data.</text>
</comment>
<reference evidence="8" key="1">
    <citation type="submission" date="2016-11" db="EMBL/GenBank/DDBJ databases">
        <title>Trade-off between light-utilization and light-protection in marine flavobacteria.</title>
        <authorList>
            <person name="Kumagai Y."/>
            <person name="Yoshizawa S."/>
            <person name="Kogure K."/>
        </authorList>
    </citation>
    <scope>NUCLEOTIDE SEQUENCE [LARGE SCALE GENOMIC DNA]</scope>
    <source>
        <strain evidence="8">SG-18</strain>
    </source>
</reference>
<dbReference type="InterPro" id="IPR029066">
    <property type="entry name" value="PLP-binding_barrel"/>
</dbReference>
<dbReference type="CDD" id="cd00635">
    <property type="entry name" value="PLPDE_III_YBL036c_like"/>
    <property type="match status" value="1"/>
</dbReference>
<dbReference type="InterPro" id="IPR011078">
    <property type="entry name" value="PyrdxlP_homeostasis"/>
</dbReference>
<gene>
    <name evidence="7" type="ORF">BST99_03215</name>
</gene>
<accession>A0A2S7T5S4</accession>
<organism evidence="7 8">
    <name type="scientific">Aureicoccus marinus</name>
    <dbReference type="NCBI Taxonomy" id="754435"/>
    <lineage>
        <taxon>Bacteria</taxon>
        <taxon>Pseudomonadati</taxon>
        <taxon>Bacteroidota</taxon>
        <taxon>Flavobacteriia</taxon>
        <taxon>Flavobacteriales</taxon>
        <taxon>Flavobacteriaceae</taxon>
        <taxon>Aureicoccus</taxon>
    </lineage>
</organism>
<evidence type="ECO:0000256" key="1">
    <source>
        <dbReference type="ARBA" id="ARBA00022898"/>
    </source>
</evidence>
<dbReference type="AlphaFoldDB" id="A0A2S7T5S4"/>
<keyword evidence="5" id="KW-0175">Coiled coil</keyword>
<sequence>MHPIAQALTKFQTELQQRATLVAVSKTKPLEDLQIAYDQGQRVFGENKVQELQNKQPVMPDDTEWHMIGHLQRNKVKYIAPYISLIHGVDSLRLLNEIDKQGRKINRVIPCLLQVHIAQETTKFGLDIEEVRDILLTNGPEKWPFARIEGLMGMASLTDDKEQIRQEFRGLKELFDQLKAEGMFLHTLSMGMSGDYPIALEEGSTMVRIGSSIFGARNYT</sequence>
<proteinExistence type="inferred from homology"/>
<name>A0A2S7T5S4_9FLAO</name>
<protein>
    <recommendedName>
        <fullName evidence="2">Pyridoxal phosphate homeostasis protein</fullName>
        <shortName evidence="2">PLP homeostasis protein</shortName>
    </recommendedName>
</protein>
<dbReference type="GO" id="GO:0030170">
    <property type="term" value="F:pyridoxal phosphate binding"/>
    <property type="evidence" value="ECO:0007669"/>
    <property type="project" value="UniProtKB-UniRule"/>
</dbReference>
<dbReference type="PROSITE" id="PS01211">
    <property type="entry name" value="UPF0001"/>
    <property type="match status" value="1"/>
</dbReference>
<dbReference type="Pfam" id="PF01168">
    <property type="entry name" value="Ala_racemase_N"/>
    <property type="match status" value="1"/>
</dbReference>
<feature type="coiled-coil region" evidence="5">
    <location>
        <begin position="154"/>
        <end position="181"/>
    </location>
</feature>
<evidence type="ECO:0000256" key="3">
    <source>
        <dbReference type="PIRSR" id="PIRSR004848-1"/>
    </source>
</evidence>
<dbReference type="SUPFAM" id="SSF51419">
    <property type="entry name" value="PLP-binding barrel"/>
    <property type="match status" value="1"/>
</dbReference>
<dbReference type="Gene3D" id="3.20.20.10">
    <property type="entry name" value="Alanine racemase"/>
    <property type="match status" value="1"/>
</dbReference>
<keyword evidence="8" id="KW-1185">Reference proteome</keyword>
<dbReference type="PANTHER" id="PTHR10146">
    <property type="entry name" value="PROLINE SYNTHETASE CO-TRANSCRIBED BACTERIAL HOMOLOG PROTEIN"/>
    <property type="match status" value="1"/>
</dbReference>
<comment type="cofactor">
    <cofactor evidence="3">
        <name>pyridoxal 5'-phosphate</name>
        <dbReference type="ChEBI" id="CHEBI:597326"/>
    </cofactor>
</comment>
<evidence type="ECO:0000313" key="8">
    <source>
        <dbReference type="Proteomes" id="UP000239366"/>
    </source>
</evidence>
<keyword evidence="1 2" id="KW-0663">Pyridoxal phosphate</keyword>
<evidence type="ECO:0000256" key="2">
    <source>
        <dbReference type="HAMAP-Rule" id="MF_02087"/>
    </source>
</evidence>
<feature type="modified residue" description="N6-(pyridoxal phosphate)lysine" evidence="2 3">
    <location>
        <position position="26"/>
    </location>
</feature>
<comment type="similarity">
    <text evidence="2 4">Belongs to the pyridoxal phosphate-binding protein YggS/PROSC family.</text>
</comment>
<dbReference type="OrthoDB" id="9804072at2"/>
<feature type="domain" description="Alanine racemase N-terminal" evidence="6">
    <location>
        <begin position="8"/>
        <end position="217"/>
    </location>
</feature>
<dbReference type="InterPro" id="IPR001608">
    <property type="entry name" value="Ala_racemase_N"/>
</dbReference>
<dbReference type="PIRSF" id="PIRSF004848">
    <property type="entry name" value="YBL036c_PLPDEIII"/>
    <property type="match status" value="1"/>
</dbReference>